<dbReference type="Gene3D" id="2.30.29.30">
    <property type="entry name" value="Pleckstrin-homology domain (PH domain)/Phosphotyrosine-binding domain (PTB)"/>
    <property type="match status" value="1"/>
</dbReference>
<dbReference type="InterPro" id="IPR011993">
    <property type="entry name" value="PH-like_dom_sf"/>
</dbReference>
<dbReference type="InterPro" id="IPR051133">
    <property type="entry name" value="Adapter_Engulfment-Domain"/>
</dbReference>
<protein>
    <recommendedName>
        <fullName evidence="2">PID domain-containing protein</fullName>
    </recommendedName>
</protein>
<evidence type="ECO:0000313" key="3">
    <source>
        <dbReference type="EMBL" id="PVD37257.1"/>
    </source>
</evidence>
<dbReference type="PANTHER" id="PTHR11232">
    <property type="entry name" value="PHOSPHOTYROSINE INTERACTION DOMAIN-CONTAINING FAMILY MEMBER"/>
    <property type="match status" value="1"/>
</dbReference>
<dbReference type="OrthoDB" id="9994289at2759"/>
<dbReference type="InterPro" id="IPR006020">
    <property type="entry name" value="PTB/PI_dom"/>
</dbReference>
<accession>A0A2T7PV52</accession>
<reference evidence="3 4" key="1">
    <citation type="submission" date="2018-04" db="EMBL/GenBank/DDBJ databases">
        <title>The genome of golden apple snail Pomacea canaliculata provides insight into stress tolerance and invasive adaptation.</title>
        <authorList>
            <person name="Liu C."/>
            <person name="Liu B."/>
            <person name="Ren Y."/>
            <person name="Zhang Y."/>
            <person name="Wang H."/>
            <person name="Li S."/>
            <person name="Jiang F."/>
            <person name="Yin L."/>
            <person name="Zhang G."/>
            <person name="Qian W."/>
            <person name="Fan W."/>
        </authorList>
    </citation>
    <scope>NUCLEOTIDE SEQUENCE [LARGE SCALE GENOMIC DNA]</scope>
    <source>
        <strain evidence="3">SZHN2017</strain>
        <tissue evidence="3">Muscle</tissue>
    </source>
</reference>
<keyword evidence="4" id="KW-1185">Reference proteome</keyword>
<feature type="region of interest" description="Disordered" evidence="1">
    <location>
        <begin position="44"/>
        <end position="151"/>
    </location>
</feature>
<name>A0A2T7PV52_POMCA</name>
<sequence length="333" mass="36483">MAEPDTVSNDSSSVTVELSSDGDTELELLAATSRFDAALTLAPDADIGGRDTDSVGAASTSSSSLADHPRLSDDSDNDDNDGGSSTTSKSSDKRDPSDKDSRAADKAKDKGSGKGSKSKGKESKDGKGGKNPFSLLRRLTKADKSQKKERSFSDFDQVRIDRLPQVFVAKYLGSREVHGFCGLHHVRRPVDEMVARVQKSLEAKEHVELPLVYVIVSPKGLDIREHKQNRQKQGLSAGLIPIDFISYGVQDIKFWRVFTFIVVREMSFRAKATECHAYLCDTSLNARKMALSLGASFKVYSKSLKTEGKSHNFQVELRPPDELAESYSKEVEA</sequence>
<feature type="domain" description="PID" evidence="2">
    <location>
        <begin position="167"/>
        <end position="299"/>
    </location>
</feature>
<feature type="compositionally biased region" description="Low complexity" evidence="1">
    <location>
        <begin position="1"/>
        <end position="16"/>
    </location>
</feature>
<dbReference type="STRING" id="400727.A0A2T7PV52"/>
<feature type="compositionally biased region" description="Basic and acidic residues" evidence="1">
    <location>
        <begin position="119"/>
        <end position="128"/>
    </location>
</feature>
<feature type="compositionally biased region" description="Basic and acidic residues" evidence="1">
    <location>
        <begin position="90"/>
        <end position="112"/>
    </location>
</feature>
<evidence type="ECO:0000256" key="1">
    <source>
        <dbReference type="SAM" id="MobiDB-lite"/>
    </source>
</evidence>
<dbReference type="PANTHER" id="PTHR11232:SF57">
    <property type="entry name" value="RE46159P"/>
    <property type="match status" value="1"/>
</dbReference>
<dbReference type="AlphaFoldDB" id="A0A2T7PV52"/>
<gene>
    <name evidence="3" type="ORF">C0Q70_04254</name>
</gene>
<feature type="region of interest" description="Disordered" evidence="1">
    <location>
        <begin position="1"/>
        <end position="21"/>
    </location>
</feature>
<organism evidence="3 4">
    <name type="scientific">Pomacea canaliculata</name>
    <name type="common">Golden apple snail</name>
    <dbReference type="NCBI Taxonomy" id="400727"/>
    <lineage>
        <taxon>Eukaryota</taxon>
        <taxon>Metazoa</taxon>
        <taxon>Spiralia</taxon>
        <taxon>Lophotrochozoa</taxon>
        <taxon>Mollusca</taxon>
        <taxon>Gastropoda</taxon>
        <taxon>Caenogastropoda</taxon>
        <taxon>Architaenioglossa</taxon>
        <taxon>Ampullarioidea</taxon>
        <taxon>Ampullariidae</taxon>
        <taxon>Pomacea</taxon>
    </lineage>
</organism>
<dbReference type="SUPFAM" id="SSF50729">
    <property type="entry name" value="PH domain-like"/>
    <property type="match status" value="1"/>
</dbReference>
<evidence type="ECO:0000259" key="2">
    <source>
        <dbReference type="PROSITE" id="PS01179"/>
    </source>
</evidence>
<dbReference type="PROSITE" id="PS01179">
    <property type="entry name" value="PID"/>
    <property type="match status" value="1"/>
</dbReference>
<evidence type="ECO:0000313" key="4">
    <source>
        <dbReference type="Proteomes" id="UP000245119"/>
    </source>
</evidence>
<proteinExistence type="predicted"/>
<dbReference type="Proteomes" id="UP000245119">
    <property type="component" value="Linkage Group LG2"/>
</dbReference>
<comment type="caution">
    <text evidence="3">The sequence shown here is derived from an EMBL/GenBank/DDBJ whole genome shotgun (WGS) entry which is preliminary data.</text>
</comment>
<feature type="compositionally biased region" description="Basic and acidic residues" evidence="1">
    <location>
        <begin position="140"/>
        <end position="151"/>
    </location>
</feature>
<dbReference type="EMBL" id="PZQS01000002">
    <property type="protein sequence ID" value="PVD37257.1"/>
    <property type="molecule type" value="Genomic_DNA"/>
</dbReference>
<dbReference type="OMA" id="WKVFTFI"/>
<feature type="compositionally biased region" description="Low complexity" evidence="1">
    <location>
        <begin position="54"/>
        <end position="66"/>
    </location>
</feature>